<evidence type="ECO:0008006" key="3">
    <source>
        <dbReference type="Google" id="ProtNLM"/>
    </source>
</evidence>
<dbReference type="AlphaFoldDB" id="A0A9P1NGJ5"/>
<dbReference type="SUPFAM" id="SSF54001">
    <property type="entry name" value="Cysteine proteinases"/>
    <property type="match status" value="1"/>
</dbReference>
<keyword evidence="2" id="KW-1185">Reference proteome</keyword>
<dbReference type="Proteomes" id="UP000006562">
    <property type="component" value="Chromosome"/>
</dbReference>
<evidence type="ECO:0000313" key="1">
    <source>
        <dbReference type="EMBL" id="CBI41529.1"/>
    </source>
</evidence>
<protein>
    <recommendedName>
        <fullName evidence="3">Septation ring formation regulator EzrA</fullName>
    </recommendedName>
</protein>
<proteinExistence type="predicted"/>
<name>A0A9P1NGJ5_BACAS</name>
<gene>
    <name evidence="1" type="ordered locus">BAMF_0403</name>
</gene>
<organism evidence="1 2">
    <name type="scientific">Bacillus amyloliquefaciens (strain ATCC 23350 / DSM 7 / BCRC 11601 / CCUG 28519 / NBRC 15535 / NRRL B-14393 / F)</name>
    <dbReference type="NCBI Taxonomy" id="692420"/>
    <lineage>
        <taxon>Bacteria</taxon>
        <taxon>Bacillati</taxon>
        <taxon>Bacillota</taxon>
        <taxon>Bacilli</taxon>
        <taxon>Bacillales</taxon>
        <taxon>Bacillaceae</taxon>
        <taxon>Bacillus</taxon>
        <taxon>Bacillus amyloliquefaciens group</taxon>
    </lineage>
</organism>
<dbReference type="EMBL" id="FN597644">
    <property type="protein sequence ID" value="CBI41529.1"/>
    <property type="molecule type" value="Genomic_DNA"/>
</dbReference>
<reference evidence="2" key="2">
    <citation type="journal article" date="2011" name="J. Biotechnol.">
        <title>Genome sequence of B. amyloliquefaciens type strain DSM7(T) reveals differences to plant-associated B. amyloliquefaciens FZB42.</title>
        <authorList>
            <person name="Ruckert C."/>
            <person name="Blom J."/>
            <person name="Chen X."/>
            <person name="Reva O."/>
            <person name="Borriss R."/>
        </authorList>
    </citation>
    <scope>NUCLEOTIDE SEQUENCE [LARGE SCALE GENOMIC DNA]</scope>
    <source>
        <strain evidence="2">DSM 7</strain>
    </source>
</reference>
<sequence>MSRFCDIIHSIEKIKISRIIQKRCLQTLFSSYILEKKEKLFNSGKSAHAEGFPQLTNEKVQTEIQEMKDAGMTSEEVQKFYEMSKEEYAYVQEHAEDLYKDSQKEIKELKASGQIDEVLPKYEEPEYQHKNQIAAKALGTKGDVLTSYEINSGSWSIGVGHAAIVSTNKSKTVEAWAKSWSPINQDGVRRYNNNWGSKKKVYGLWVKKSNNNKYINAAKYAEKQADNKKKYNFNFFNKKTTAKFYCSQLAWRSWKNQGIDIDNVKWDTVVTPMELVKSNNTTIFYHKG</sequence>
<dbReference type="InterPro" id="IPR038765">
    <property type="entry name" value="Papain-like_cys_pep_sf"/>
</dbReference>
<reference evidence="1 2" key="1">
    <citation type="journal article" date="2011" name="Int. J. Syst. Evol. Microbiol.">
        <title>Relationship of Bacillus amyloliquefaciens clades associated with strains DSM 7T and FZB42T: a proposal for Bacillus amyloliquefaciens subsp. amyloliquefaciens subsp. nov. and Bacillus amyloliquefaciens subsp. plantarum subsp. nov. based on complete genome sequence comparisons.</title>
        <authorList>
            <person name="Borriss R."/>
            <person name="Chen X.H."/>
            <person name="Rueckert C."/>
            <person name="Blom J."/>
            <person name="Becker A."/>
            <person name="Baumgarth B."/>
            <person name="Fan B."/>
            <person name="Pukall R."/>
            <person name="Schumann P."/>
            <person name="Sproer C."/>
            <person name="Junge H."/>
            <person name="Vater J."/>
            <person name="Puhler A."/>
            <person name="Klenk H.P."/>
        </authorList>
    </citation>
    <scope>NUCLEOTIDE SEQUENCE [LARGE SCALE GENOMIC DNA]</scope>
    <source>
        <strain evidence="2">DSM 7</strain>
    </source>
</reference>
<dbReference type="KEGG" id="bao:BAMF_0403"/>
<accession>A0A9P1NGJ5</accession>
<dbReference type="Gene3D" id="3.90.1720.10">
    <property type="entry name" value="endopeptidase domain like (from Nostoc punctiforme)"/>
    <property type="match status" value="1"/>
</dbReference>
<evidence type="ECO:0000313" key="2">
    <source>
        <dbReference type="Proteomes" id="UP000006562"/>
    </source>
</evidence>
<dbReference type="RefSeq" id="WP_013351060.1">
    <property type="nucleotide sequence ID" value="NC_014551.1"/>
</dbReference>